<proteinExistence type="inferred from homology"/>
<dbReference type="STRING" id="377629.TERTU_3828"/>
<dbReference type="KEGG" id="ttu:TERTU_3828"/>
<dbReference type="EMBL" id="CP001614">
    <property type="protein sequence ID" value="ACR14532.1"/>
    <property type="molecule type" value="Genomic_DNA"/>
</dbReference>
<dbReference type="PROSITE" id="PS01227">
    <property type="entry name" value="UPF0012"/>
    <property type="match status" value="1"/>
</dbReference>
<dbReference type="RefSeq" id="WP_015820646.1">
    <property type="nucleotide sequence ID" value="NC_012997.1"/>
</dbReference>
<dbReference type="InterPro" id="IPR001110">
    <property type="entry name" value="UPF0012_CS"/>
</dbReference>
<evidence type="ECO:0000259" key="3">
    <source>
        <dbReference type="PROSITE" id="PS50263"/>
    </source>
</evidence>
<dbReference type="GO" id="GO:0016811">
    <property type="term" value="F:hydrolase activity, acting on carbon-nitrogen (but not peptide) bonds, in linear amides"/>
    <property type="evidence" value="ECO:0007669"/>
    <property type="project" value="InterPro"/>
</dbReference>
<dbReference type="Gene3D" id="3.60.110.10">
    <property type="entry name" value="Carbon-nitrogen hydrolase"/>
    <property type="match status" value="1"/>
</dbReference>
<dbReference type="PROSITE" id="PS50263">
    <property type="entry name" value="CN_HYDROLASE"/>
    <property type="match status" value="1"/>
</dbReference>
<feature type="domain" description="CN hydrolase" evidence="3">
    <location>
        <begin position="5"/>
        <end position="283"/>
    </location>
</feature>
<evidence type="ECO:0000256" key="2">
    <source>
        <dbReference type="ARBA" id="ARBA00022801"/>
    </source>
</evidence>
<dbReference type="HOGENOM" id="CLU_030130_1_2_6"/>
<keyword evidence="5" id="KW-1185">Reference proteome</keyword>
<accession>C5BSY0</accession>
<dbReference type="SUPFAM" id="SSF56317">
    <property type="entry name" value="Carbon-nitrogen hydrolase"/>
    <property type="match status" value="1"/>
</dbReference>
<dbReference type="InterPro" id="IPR036526">
    <property type="entry name" value="C-N_Hydrolase_sf"/>
</dbReference>
<dbReference type="Proteomes" id="UP000009080">
    <property type="component" value="Chromosome"/>
</dbReference>
<gene>
    <name evidence="4" type="ordered locus">TERTU_3828</name>
</gene>
<dbReference type="OrthoDB" id="9811121at2"/>
<dbReference type="AlphaFoldDB" id="C5BSY0"/>
<keyword evidence="2 4" id="KW-0378">Hydrolase</keyword>
<organism evidence="4 5">
    <name type="scientific">Teredinibacter turnerae (strain ATCC 39867 / T7901)</name>
    <dbReference type="NCBI Taxonomy" id="377629"/>
    <lineage>
        <taxon>Bacteria</taxon>
        <taxon>Pseudomonadati</taxon>
        <taxon>Pseudomonadota</taxon>
        <taxon>Gammaproteobacteria</taxon>
        <taxon>Cellvibrionales</taxon>
        <taxon>Cellvibrionaceae</taxon>
        <taxon>Teredinibacter</taxon>
    </lineage>
</organism>
<protein>
    <submittedName>
        <fullName evidence="4">Hydrolase, carbon-nitrogen family</fullName>
    </submittedName>
</protein>
<evidence type="ECO:0000313" key="5">
    <source>
        <dbReference type="Proteomes" id="UP000009080"/>
    </source>
</evidence>
<dbReference type="CDD" id="cd07572">
    <property type="entry name" value="nit"/>
    <property type="match status" value="1"/>
</dbReference>
<dbReference type="PANTHER" id="PTHR23088">
    <property type="entry name" value="NITRILASE-RELATED"/>
    <property type="match status" value="1"/>
</dbReference>
<dbReference type="PANTHER" id="PTHR23088:SF27">
    <property type="entry name" value="DEAMINATED GLUTATHIONE AMIDASE"/>
    <property type="match status" value="1"/>
</dbReference>
<dbReference type="Pfam" id="PF00795">
    <property type="entry name" value="CN_hydrolase"/>
    <property type="match status" value="1"/>
</dbReference>
<dbReference type="InterPro" id="IPR003010">
    <property type="entry name" value="C-N_Hydrolase"/>
</dbReference>
<dbReference type="eggNOG" id="COG0388">
    <property type="taxonomic scope" value="Bacteria"/>
</dbReference>
<evidence type="ECO:0000313" key="4">
    <source>
        <dbReference type="EMBL" id="ACR14532.1"/>
    </source>
</evidence>
<reference evidence="4 5" key="1">
    <citation type="journal article" date="2009" name="PLoS ONE">
        <title>The complete genome of Teredinibacter turnerae T7901: an intracellular endosymbiont of marine wood-boring bivalves (shipworms).</title>
        <authorList>
            <person name="Yang J.C."/>
            <person name="Madupu R."/>
            <person name="Durkin A.S."/>
            <person name="Ekborg N.A."/>
            <person name="Pedamallu C.S."/>
            <person name="Hostetler J.B."/>
            <person name="Radune D."/>
            <person name="Toms B.S."/>
            <person name="Henrissat B."/>
            <person name="Coutinho P.M."/>
            <person name="Schwarz S."/>
            <person name="Field L."/>
            <person name="Trindade-Silva A.E."/>
            <person name="Soares C.A.G."/>
            <person name="Elshahawi S."/>
            <person name="Hanora A."/>
            <person name="Schmidt E.W."/>
            <person name="Haygood M.G."/>
            <person name="Posfai J."/>
            <person name="Benner J."/>
            <person name="Madinger C."/>
            <person name="Nove J."/>
            <person name="Anton B."/>
            <person name="Chaudhary K."/>
            <person name="Foster J."/>
            <person name="Holman A."/>
            <person name="Kumar S."/>
            <person name="Lessard P.A."/>
            <person name="Luyten Y.A."/>
            <person name="Slatko B."/>
            <person name="Wood N."/>
            <person name="Wu B."/>
            <person name="Teplitski M."/>
            <person name="Mougous J.D."/>
            <person name="Ward N."/>
            <person name="Eisen J.A."/>
            <person name="Badger J.H."/>
            <person name="Distel D.L."/>
        </authorList>
    </citation>
    <scope>NUCLEOTIDE SEQUENCE [LARGE SCALE GENOMIC DNA]</scope>
    <source>
        <strain evidence="5">ATCC 39867 / T7901</strain>
    </source>
</reference>
<dbReference type="InterPro" id="IPR045254">
    <property type="entry name" value="Nit1/2_C-N_Hydrolase"/>
</dbReference>
<comment type="similarity">
    <text evidence="1">Belongs to the carbon-nitrogen hydrolase superfamily. NIT1/NIT2 family.</text>
</comment>
<name>C5BSY0_TERTT</name>
<evidence type="ECO:0000256" key="1">
    <source>
        <dbReference type="ARBA" id="ARBA00010613"/>
    </source>
</evidence>
<sequence>MARRFRVGLCQMVSQLEGVETNFSTLEGLLGRASKANCQLAVLPENLLTFGLKTRFTRDEQVQWLVRFSALARAHKLWLVAGSMPLHGFSWADGDGDGDWEVSADTIRWHDASEDVKPFATCVVFDDQGRIASAYRKMHLFDADVKDNTGAYRESDSFARGDMPVVCETPWGRMGVGICYDLRFPEYFRALRQQGADFVVLPSAFTWATGKVHWELLLRARAVENQIVMIGVNQGGEHTPQRKTWGDSMVVNGWGEIIARAGDDKLLEDSQLGEHLVVTQVDLDELELLRKDMPVWNHRRLQ</sequence>